<dbReference type="Pfam" id="PF01381">
    <property type="entry name" value="HTH_3"/>
    <property type="match status" value="1"/>
</dbReference>
<dbReference type="PANTHER" id="PTHR40661">
    <property type="match status" value="1"/>
</dbReference>
<dbReference type="CDD" id="cd06462">
    <property type="entry name" value="Peptidase_S24_S26"/>
    <property type="match status" value="1"/>
</dbReference>
<dbReference type="RefSeq" id="WP_311955131.1">
    <property type="nucleotide sequence ID" value="NZ_JARQDL010000017.1"/>
</dbReference>
<dbReference type="InterPro" id="IPR001387">
    <property type="entry name" value="Cro/C1-type_HTH"/>
</dbReference>
<dbReference type="EMBL" id="JARQDL010000017">
    <property type="protein sequence ID" value="MDT2947024.1"/>
    <property type="molecule type" value="Genomic_DNA"/>
</dbReference>
<dbReference type="InterPro" id="IPR036286">
    <property type="entry name" value="LexA/Signal_pep-like_sf"/>
</dbReference>
<keyword evidence="1" id="KW-0805">Transcription regulation</keyword>
<sequence length="252" mass="29170">MEFSKRLKELRKENGYTQKSISEMLGIKQPPYQRWESGKSMPTAANLELLAKTFNVSVSYLLGETDVKDSYEIVEIMEQLNKPRQKETINFAKNKLIEQNEENKIIQLHNSLIAYEVEEEQSLSAGRGEAYTNEYGKEIVYWDKYVKHDRAVVIKGNSMEPAYHYGQIALIRYQSCVDIDGDIYAVDDVDRGLAYIKAVYVEEDYIRLVSLNDDIDFEGSRLFPDILLPRDENTRIIGKVIEAFTPIEKDFL</sequence>
<dbReference type="Gene3D" id="2.10.109.10">
    <property type="entry name" value="Umud Fragment, subunit A"/>
    <property type="match status" value="1"/>
</dbReference>
<comment type="caution">
    <text evidence="5">The sequence shown here is derived from an EMBL/GenBank/DDBJ whole genome shotgun (WGS) entry which is preliminary data.</text>
</comment>
<evidence type="ECO:0000313" key="5">
    <source>
        <dbReference type="EMBL" id="MDT2947024.1"/>
    </source>
</evidence>
<evidence type="ECO:0000256" key="2">
    <source>
        <dbReference type="ARBA" id="ARBA00023125"/>
    </source>
</evidence>
<keyword evidence="2" id="KW-0238">DNA-binding</keyword>
<gene>
    <name evidence="5" type="ORF">P7I04_13455</name>
</gene>
<reference evidence="5" key="1">
    <citation type="submission" date="2023-03" db="EMBL/GenBank/DDBJ databases">
        <authorList>
            <person name="Shen W."/>
            <person name="Cai J."/>
        </authorList>
    </citation>
    <scope>NUCLEOTIDE SEQUENCE</scope>
    <source>
        <strain evidence="5">Y37</strain>
    </source>
</reference>
<dbReference type="SUPFAM" id="SSF51306">
    <property type="entry name" value="LexA/Signal peptidase"/>
    <property type="match status" value="1"/>
</dbReference>
<proteinExistence type="predicted"/>
<organism evidence="5 6">
    <name type="scientific">Lactococcus lactis</name>
    <dbReference type="NCBI Taxonomy" id="1358"/>
    <lineage>
        <taxon>Bacteria</taxon>
        <taxon>Bacillati</taxon>
        <taxon>Bacillota</taxon>
        <taxon>Bacilli</taxon>
        <taxon>Lactobacillales</taxon>
        <taxon>Streptococcaceae</taxon>
        <taxon>Lactococcus</taxon>
    </lineage>
</organism>
<evidence type="ECO:0000256" key="1">
    <source>
        <dbReference type="ARBA" id="ARBA00023015"/>
    </source>
</evidence>
<dbReference type="SUPFAM" id="SSF47413">
    <property type="entry name" value="lambda repressor-like DNA-binding domains"/>
    <property type="match status" value="1"/>
</dbReference>
<dbReference type="AlphaFoldDB" id="A0AAW8UDP7"/>
<name>A0AAW8UDP7_9LACT</name>
<dbReference type="Proteomes" id="UP001250218">
    <property type="component" value="Unassembled WGS sequence"/>
</dbReference>
<feature type="domain" description="HTH cro/C1-type" evidence="4">
    <location>
        <begin position="7"/>
        <end position="61"/>
    </location>
</feature>
<evidence type="ECO:0000259" key="4">
    <source>
        <dbReference type="PROSITE" id="PS50943"/>
    </source>
</evidence>
<protein>
    <submittedName>
        <fullName evidence="5">S24 family peptidase</fullName>
    </submittedName>
</protein>
<accession>A0AAW8UDP7</accession>
<dbReference type="Gene3D" id="1.10.260.40">
    <property type="entry name" value="lambda repressor-like DNA-binding domains"/>
    <property type="match status" value="1"/>
</dbReference>
<dbReference type="CDD" id="cd00093">
    <property type="entry name" value="HTH_XRE"/>
    <property type="match status" value="1"/>
</dbReference>
<dbReference type="GO" id="GO:0003677">
    <property type="term" value="F:DNA binding"/>
    <property type="evidence" value="ECO:0007669"/>
    <property type="project" value="UniProtKB-KW"/>
</dbReference>
<dbReference type="InterPro" id="IPR010982">
    <property type="entry name" value="Lambda_DNA-bd_dom_sf"/>
</dbReference>
<dbReference type="SMART" id="SM00530">
    <property type="entry name" value="HTH_XRE"/>
    <property type="match status" value="1"/>
</dbReference>
<dbReference type="PANTHER" id="PTHR40661:SF1">
    <property type="entry name" value="HTH CRO_C1-TYPE DOMAIN-CONTAINING PROTEIN"/>
    <property type="match status" value="1"/>
</dbReference>
<dbReference type="InterPro" id="IPR015927">
    <property type="entry name" value="Peptidase_S24_S26A/B/C"/>
</dbReference>
<keyword evidence="3" id="KW-0804">Transcription</keyword>
<evidence type="ECO:0000256" key="3">
    <source>
        <dbReference type="ARBA" id="ARBA00023163"/>
    </source>
</evidence>
<evidence type="ECO:0000313" key="6">
    <source>
        <dbReference type="Proteomes" id="UP001250218"/>
    </source>
</evidence>
<dbReference type="Pfam" id="PF00717">
    <property type="entry name" value="Peptidase_S24"/>
    <property type="match status" value="1"/>
</dbReference>
<dbReference type="PROSITE" id="PS50943">
    <property type="entry name" value="HTH_CROC1"/>
    <property type="match status" value="1"/>
</dbReference>